<dbReference type="RefSeq" id="WP_164734971.1">
    <property type="nucleotide sequence ID" value="NZ_BMKB01000002.1"/>
</dbReference>
<evidence type="ECO:0000256" key="3">
    <source>
        <dbReference type="ARBA" id="ARBA00022475"/>
    </source>
</evidence>
<dbReference type="SUPFAM" id="SSF161098">
    <property type="entry name" value="MetI-like"/>
    <property type="match status" value="1"/>
</dbReference>
<keyword evidence="2 7" id="KW-0813">Transport</keyword>
<dbReference type="Proteomes" id="UP000596977">
    <property type="component" value="Unassembled WGS sequence"/>
</dbReference>
<dbReference type="GO" id="GO:0055085">
    <property type="term" value="P:transmembrane transport"/>
    <property type="evidence" value="ECO:0007669"/>
    <property type="project" value="InterPro"/>
</dbReference>
<feature type="transmembrane region" description="Helical" evidence="7">
    <location>
        <begin position="124"/>
        <end position="143"/>
    </location>
</feature>
<keyword evidence="5 7" id="KW-1133">Transmembrane helix</keyword>
<proteinExistence type="inferred from homology"/>
<keyword evidence="10" id="KW-1185">Reference proteome</keyword>
<evidence type="ECO:0000256" key="1">
    <source>
        <dbReference type="ARBA" id="ARBA00004651"/>
    </source>
</evidence>
<evidence type="ECO:0000256" key="2">
    <source>
        <dbReference type="ARBA" id="ARBA00022448"/>
    </source>
</evidence>
<dbReference type="InterPro" id="IPR000515">
    <property type="entry name" value="MetI-like"/>
</dbReference>
<evidence type="ECO:0000256" key="4">
    <source>
        <dbReference type="ARBA" id="ARBA00022692"/>
    </source>
</evidence>
<organism evidence="9 10">
    <name type="scientific">Pelagibacterium lentulum</name>
    <dbReference type="NCBI Taxonomy" id="2029865"/>
    <lineage>
        <taxon>Bacteria</taxon>
        <taxon>Pseudomonadati</taxon>
        <taxon>Pseudomonadota</taxon>
        <taxon>Alphaproteobacteria</taxon>
        <taxon>Hyphomicrobiales</taxon>
        <taxon>Devosiaceae</taxon>
        <taxon>Pelagibacterium</taxon>
    </lineage>
</organism>
<dbReference type="PROSITE" id="PS50928">
    <property type="entry name" value="ABC_TM1"/>
    <property type="match status" value="1"/>
</dbReference>
<dbReference type="Pfam" id="PF00528">
    <property type="entry name" value="BPD_transp_1"/>
    <property type="match status" value="1"/>
</dbReference>
<feature type="transmembrane region" description="Helical" evidence="7">
    <location>
        <begin position="215"/>
        <end position="238"/>
    </location>
</feature>
<protein>
    <submittedName>
        <fullName evidence="9">ABC transporter permease</fullName>
    </submittedName>
</protein>
<keyword evidence="6 7" id="KW-0472">Membrane</keyword>
<dbReference type="PANTHER" id="PTHR30151:SF20">
    <property type="entry name" value="ABC TRANSPORTER PERMEASE PROTEIN HI_0355-RELATED"/>
    <property type="match status" value="1"/>
</dbReference>
<feature type="transmembrane region" description="Helical" evidence="7">
    <location>
        <begin position="58"/>
        <end position="84"/>
    </location>
</feature>
<accession>A0A916R833</accession>
<feature type="transmembrane region" description="Helical" evidence="7">
    <location>
        <begin position="96"/>
        <end position="118"/>
    </location>
</feature>
<reference evidence="9 10" key="1">
    <citation type="journal article" date="2014" name="Int. J. Syst. Evol. Microbiol.">
        <title>Complete genome sequence of Corynebacterium casei LMG S-19264T (=DSM 44701T), isolated from a smear-ripened cheese.</title>
        <authorList>
            <consortium name="US DOE Joint Genome Institute (JGI-PGF)"/>
            <person name="Walter F."/>
            <person name="Albersmeier A."/>
            <person name="Kalinowski J."/>
            <person name="Ruckert C."/>
        </authorList>
    </citation>
    <scope>NUCLEOTIDE SEQUENCE [LARGE SCALE GENOMIC DNA]</scope>
    <source>
        <strain evidence="9 10">CGMCC 1.15896</strain>
    </source>
</reference>
<dbReference type="AlphaFoldDB" id="A0A916R833"/>
<sequence>MANSQRYLIQATAVIGFFLIWKFYVEFFEVSRLVLPPPEQVFVALFELFATGEIWRHLYITLLECLGGFAFACIFGVTAGMLLGRNQMLDTVFKPFVIALQVTPKVALIPLFILWFGFGLESKIIVSAVLAFFPVFANTYLGARSVDHGLLELFEVGKASRSRRFAKLILPSSLPYILTGMEMAIVLSIIGAVVAEFVAGSSGLGYLATIKLQELQVSSLFAVVIVLALIGFVLYFLVGSLRKVLIPWHESSRPTTI</sequence>
<keyword evidence="4 7" id="KW-0812">Transmembrane</keyword>
<name>A0A916R833_9HYPH</name>
<comment type="subcellular location">
    <subcellularLocation>
        <location evidence="1 7">Cell membrane</location>
        <topology evidence="1 7">Multi-pass membrane protein</topology>
    </subcellularLocation>
</comment>
<comment type="similarity">
    <text evidence="7">Belongs to the binding-protein-dependent transport system permease family.</text>
</comment>
<evidence type="ECO:0000259" key="8">
    <source>
        <dbReference type="PROSITE" id="PS50928"/>
    </source>
</evidence>
<evidence type="ECO:0000313" key="10">
    <source>
        <dbReference type="Proteomes" id="UP000596977"/>
    </source>
</evidence>
<dbReference type="PANTHER" id="PTHR30151">
    <property type="entry name" value="ALKANE SULFONATE ABC TRANSPORTER-RELATED, MEMBRANE SUBUNIT"/>
    <property type="match status" value="1"/>
</dbReference>
<feature type="domain" description="ABC transmembrane type-1" evidence="8">
    <location>
        <begin position="58"/>
        <end position="238"/>
    </location>
</feature>
<evidence type="ECO:0000256" key="5">
    <source>
        <dbReference type="ARBA" id="ARBA00022989"/>
    </source>
</evidence>
<feature type="transmembrane region" description="Helical" evidence="7">
    <location>
        <begin position="168"/>
        <end position="195"/>
    </location>
</feature>
<keyword evidence="3" id="KW-1003">Cell membrane</keyword>
<dbReference type="GO" id="GO:0005886">
    <property type="term" value="C:plasma membrane"/>
    <property type="evidence" value="ECO:0007669"/>
    <property type="project" value="UniProtKB-SubCell"/>
</dbReference>
<gene>
    <name evidence="9" type="ORF">GCM10011499_10830</name>
</gene>
<dbReference type="EMBL" id="BMKB01000002">
    <property type="protein sequence ID" value="GGA43101.1"/>
    <property type="molecule type" value="Genomic_DNA"/>
</dbReference>
<dbReference type="Gene3D" id="1.10.3720.10">
    <property type="entry name" value="MetI-like"/>
    <property type="match status" value="1"/>
</dbReference>
<dbReference type="InterPro" id="IPR035906">
    <property type="entry name" value="MetI-like_sf"/>
</dbReference>
<evidence type="ECO:0000256" key="6">
    <source>
        <dbReference type="ARBA" id="ARBA00023136"/>
    </source>
</evidence>
<evidence type="ECO:0000313" key="9">
    <source>
        <dbReference type="EMBL" id="GGA43101.1"/>
    </source>
</evidence>
<dbReference type="CDD" id="cd06261">
    <property type="entry name" value="TM_PBP2"/>
    <property type="match status" value="1"/>
</dbReference>
<comment type="caution">
    <text evidence="9">The sequence shown here is derived from an EMBL/GenBank/DDBJ whole genome shotgun (WGS) entry which is preliminary data.</text>
</comment>
<evidence type="ECO:0000256" key="7">
    <source>
        <dbReference type="RuleBase" id="RU363032"/>
    </source>
</evidence>